<evidence type="ECO:0000313" key="2">
    <source>
        <dbReference type="EMBL" id="EJF91657.1"/>
    </source>
</evidence>
<dbReference type="PATRIC" id="fig|1094558.3.peg.36"/>
<organism evidence="2 3">
    <name type="scientific">Bartonella tamiae Th239</name>
    <dbReference type="NCBI Taxonomy" id="1094558"/>
    <lineage>
        <taxon>Bacteria</taxon>
        <taxon>Pseudomonadati</taxon>
        <taxon>Pseudomonadota</taxon>
        <taxon>Alphaproteobacteria</taxon>
        <taxon>Hyphomicrobiales</taxon>
        <taxon>Bartonellaceae</taxon>
        <taxon>Bartonella</taxon>
    </lineage>
</organism>
<accession>J1K2E6</accession>
<dbReference type="Gene3D" id="1.10.10.10">
    <property type="entry name" value="Winged helix-like DNA-binding domain superfamily/Winged helix DNA-binding domain"/>
    <property type="match status" value="1"/>
</dbReference>
<gene>
    <name evidence="2" type="ORF">ME5_00036</name>
</gene>
<keyword evidence="3" id="KW-1185">Reference proteome</keyword>
<dbReference type="eggNOG" id="COG3756">
    <property type="taxonomic scope" value="Bacteria"/>
</dbReference>
<dbReference type="HOGENOM" id="CLU_923362_0_0_5"/>
<sequence length="301" mass="34260">MSFQAMAWAIKQKVGNATGKAILLMLANYADEKGGCFPSQTTLADECECSIRAISNWLSKFESMGIIIREIRHGQRGYRTSDFIQLDINNLHAPRSRENGSREYRSEPTCTSFQSNMHEVQSNNLSDNLSDNQSVNNVRAKTELSQKQIFEKEFSEKFWTTYPNKTGKPKALASFAKARKKASLEEIMQGLHRYIEAKPIGRQWLNPTTFLNQERWTDEPAIVSEKIHASTYADNRSAGQKVADEMRKLASRYNSRQAQHAFDRGISDKVQERYETDPFTDRDDQKNAQRGSTITLIASNG</sequence>
<reference evidence="2 3" key="1">
    <citation type="submission" date="2012-03" db="EMBL/GenBank/DDBJ databases">
        <title>The Genome Sequence of Bartonella tamiae Th239.</title>
        <authorList>
            <consortium name="The Broad Institute Genome Sequencing Platform"/>
            <consortium name="The Broad Institute Genome Sequencing Center for Infectious Disease"/>
            <person name="Feldgarden M."/>
            <person name="Kirby J."/>
            <person name="Kosoy M."/>
            <person name="Birtles R."/>
            <person name="Probert W.S."/>
            <person name="Chiaraviglio L."/>
            <person name="Young S.K."/>
            <person name="Zeng Q."/>
            <person name="Gargeya S."/>
            <person name="Fitzgerald M."/>
            <person name="Haas B."/>
            <person name="Abouelleil A."/>
            <person name="Alvarado L."/>
            <person name="Arachchi H.M."/>
            <person name="Berlin A."/>
            <person name="Chapman S.B."/>
            <person name="Gearin G."/>
            <person name="Goldberg J."/>
            <person name="Griggs A."/>
            <person name="Gujja S."/>
            <person name="Hansen M."/>
            <person name="Heiman D."/>
            <person name="Howarth C."/>
            <person name="Larimer J."/>
            <person name="Lui A."/>
            <person name="MacDonald P.J.P."/>
            <person name="McCowen C."/>
            <person name="Montmayeur A."/>
            <person name="Murphy C."/>
            <person name="Neiman D."/>
            <person name="Pearson M."/>
            <person name="Priest M."/>
            <person name="Roberts A."/>
            <person name="Saif S."/>
            <person name="Shea T."/>
            <person name="Sisk P."/>
            <person name="Stolte C."/>
            <person name="Sykes S."/>
            <person name="Wortman J."/>
            <person name="Nusbaum C."/>
            <person name="Birren B."/>
        </authorList>
    </citation>
    <scope>NUCLEOTIDE SEQUENCE [LARGE SCALE GENOMIC DNA]</scope>
    <source>
        <strain evidence="2 3">Th239</strain>
    </source>
</reference>
<comment type="caution">
    <text evidence="2">The sequence shown here is derived from an EMBL/GenBank/DDBJ whole genome shotgun (WGS) entry which is preliminary data.</text>
</comment>
<dbReference type="InterPro" id="IPR036388">
    <property type="entry name" value="WH-like_DNA-bd_sf"/>
</dbReference>
<feature type="region of interest" description="Disordered" evidence="1">
    <location>
        <begin position="266"/>
        <end position="301"/>
    </location>
</feature>
<dbReference type="OrthoDB" id="7925809at2"/>
<dbReference type="EMBL" id="AIMB01000001">
    <property type="protein sequence ID" value="EJF91657.1"/>
    <property type="molecule type" value="Genomic_DNA"/>
</dbReference>
<dbReference type="eggNOG" id="COG0640">
    <property type="taxonomic scope" value="Bacteria"/>
</dbReference>
<feature type="compositionally biased region" description="Basic and acidic residues" evidence="1">
    <location>
        <begin position="266"/>
        <end position="287"/>
    </location>
</feature>
<protein>
    <recommendedName>
        <fullName evidence="4">Helix-turn-helix domain-containing protein</fullName>
    </recommendedName>
</protein>
<evidence type="ECO:0000313" key="3">
    <source>
        <dbReference type="Proteomes" id="UP000008952"/>
    </source>
</evidence>
<evidence type="ECO:0008006" key="4">
    <source>
        <dbReference type="Google" id="ProtNLM"/>
    </source>
</evidence>
<dbReference type="RefSeq" id="WP_008037270.1">
    <property type="nucleotide sequence ID" value="NZ_JH725147.1"/>
</dbReference>
<dbReference type="Pfam" id="PF13730">
    <property type="entry name" value="HTH_36"/>
    <property type="match status" value="1"/>
</dbReference>
<feature type="compositionally biased region" description="Polar residues" evidence="1">
    <location>
        <begin position="288"/>
        <end position="301"/>
    </location>
</feature>
<dbReference type="AlphaFoldDB" id="J1K2E6"/>
<proteinExistence type="predicted"/>
<dbReference type="Proteomes" id="UP000008952">
    <property type="component" value="Unassembled WGS sequence"/>
</dbReference>
<name>J1K2E6_9HYPH</name>
<evidence type="ECO:0000256" key="1">
    <source>
        <dbReference type="SAM" id="MobiDB-lite"/>
    </source>
</evidence>
<dbReference type="STRING" id="1094558.ME5_00036"/>